<dbReference type="AlphaFoldDB" id="A0A511N5R3"/>
<dbReference type="RefSeq" id="WP_146887079.1">
    <property type="nucleotide sequence ID" value="NZ_BJXB01000018.1"/>
</dbReference>
<keyword evidence="2" id="KW-1185">Reference proteome</keyword>
<comment type="caution">
    <text evidence="1">The sequence shown here is derived from an EMBL/GenBank/DDBJ whole genome shotgun (WGS) entry which is preliminary data.</text>
</comment>
<dbReference type="OrthoDB" id="9923099at2"/>
<protein>
    <submittedName>
        <fullName evidence="1">Uncharacterized protein</fullName>
    </submittedName>
</protein>
<dbReference type="Proteomes" id="UP000321306">
    <property type="component" value="Unassembled WGS sequence"/>
</dbReference>
<sequence>MNSSIFHAKDIHRTVLFQVKVRLPTAEVFTHDPARPPTPTTCLEVQPDLEFEMHKMQHLLLYVLGGTNS</sequence>
<proteinExistence type="predicted"/>
<evidence type="ECO:0000313" key="2">
    <source>
        <dbReference type="Proteomes" id="UP000321306"/>
    </source>
</evidence>
<dbReference type="EMBL" id="BJXB01000018">
    <property type="protein sequence ID" value="GEM48199.1"/>
    <property type="molecule type" value="Genomic_DNA"/>
</dbReference>
<name>A0A511N5R3_DEIC1</name>
<reference evidence="1 2" key="1">
    <citation type="submission" date="2019-07" db="EMBL/GenBank/DDBJ databases">
        <title>Whole genome shotgun sequence of Deinococcus cellulosilyticus NBRC 106333.</title>
        <authorList>
            <person name="Hosoyama A."/>
            <person name="Uohara A."/>
            <person name="Ohji S."/>
            <person name="Ichikawa N."/>
        </authorList>
    </citation>
    <scope>NUCLEOTIDE SEQUENCE [LARGE SCALE GENOMIC DNA]</scope>
    <source>
        <strain evidence="1 2">NBRC 106333</strain>
    </source>
</reference>
<evidence type="ECO:0000313" key="1">
    <source>
        <dbReference type="EMBL" id="GEM48199.1"/>
    </source>
</evidence>
<gene>
    <name evidence="1" type="ORF">DC3_38340</name>
</gene>
<accession>A0A511N5R3</accession>
<organism evidence="1 2">
    <name type="scientific">Deinococcus cellulosilyticus (strain DSM 18568 / NBRC 106333 / KACC 11606 / 5516J-15)</name>
    <dbReference type="NCBI Taxonomy" id="1223518"/>
    <lineage>
        <taxon>Bacteria</taxon>
        <taxon>Thermotogati</taxon>
        <taxon>Deinococcota</taxon>
        <taxon>Deinococci</taxon>
        <taxon>Deinococcales</taxon>
        <taxon>Deinococcaceae</taxon>
        <taxon>Deinococcus</taxon>
    </lineage>
</organism>